<sequence length="318" mass="35316" precursor="true">MKLKPILSAALIVCGTYTPLASAGLFDSITSGIANAFDFSKQKLETYKQTTDKQLLDQFYYLSEDGKEEGLSKELAGKTKSFEFQKLTPSSLTVRQLMYREGNMQSVMQAMSRYTYSPMSDEYGQRYVAFAQSRGNVVKLYKPALGSLLNQMFAQNFYLRHDDRNTAEWIGVDNALVEYSPSGQIVSVMTRSHQATISIGVQSYQYINLYFGAGNAQIIENRIANQNFENNFIRVIASPSIPALVAQETKSPESANLTASSVRSGVAKIAPLTSTPSTPPATSPEQRMQMLKNLAELKQSGILTEQEFQAEKRKILAN</sequence>
<dbReference type="Proteomes" id="UP000001235">
    <property type="component" value="Chromosome"/>
</dbReference>
<name>D9SG34_GALCS</name>
<reference evidence="3 4" key="1">
    <citation type="submission" date="2010-08" db="EMBL/GenBank/DDBJ databases">
        <title>Complete sequence of Gallionella capsiferriformans ES-2.</title>
        <authorList>
            <consortium name="US DOE Joint Genome Institute"/>
            <person name="Lucas S."/>
            <person name="Copeland A."/>
            <person name="Lapidus A."/>
            <person name="Cheng J.-F."/>
            <person name="Bruce D."/>
            <person name="Goodwin L."/>
            <person name="Pitluck S."/>
            <person name="Chertkov O."/>
            <person name="Davenport K.W."/>
            <person name="Detter J.C."/>
            <person name="Han C."/>
            <person name="Tapia R."/>
            <person name="Land M."/>
            <person name="Hauser L."/>
            <person name="Chang Y.-J."/>
            <person name="Jeffries C."/>
            <person name="Kyrpides N."/>
            <person name="Ivanova N."/>
            <person name="Mikhailova N."/>
            <person name="Shelobolina E.S."/>
            <person name="Picardal F."/>
            <person name="Roden E."/>
            <person name="Emerson D."/>
            <person name="Woyke T."/>
        </authorList>
    </citation>
    <scope>NUCLEOTIDE SEQUENCE [LARGE SCALE GENOMIC DNA]</scope>
    <source>
        <strain evidence="3 4">ES-2</strain>
    </source>
</reference>
<protein>
    <recommendedName>
        <fullName evidence="2">SHOCT domain-containing protein</fullName>
    </recommendedName>
</protein>
<keyword evidence="4" id="KW-1185">Reference proteome</keyword>
<evidence type="ECO:0000259" key="2">
    <source>
        <dbReference type="Pfam" id="PF09851"/>
    </source>
</evidence>
<dbReference type="InterPro" id="IPR018649">
    <property type="entry name" value="SHOCT"/>
</dbReference>
<dbReference type="EMBL" id="CP002159">
    <property type="protein sequence ID" value="ADL55481.1"/>
    <property type="molecule type" value="Genomic_DNA"/>
</dbReference>
<feature type="chain" id="PRO_5003128048" description="SHOCT domain-containing protein" evidence="1">
    <location>
        <begin position="24"/>
        <end position="318"/>
    </location>
</feature>
<evidence type="ECO:0000313" key="4">
    <source>
        <dbReference type="Proteomes" id="UP000001235"/>
    </source>
</evidence>
<keyword evidence="1" id="KW-0732">Signal</keyword>
<proteinExistence type="predicted"/>
<dbReference type="Pfam" id="PF09851">
    <property type="entry name" value="SHOCT"/>
    <property type="match status" value="1"/>
</dbReference>
<dbReference type="RefSeq" id="WP_013293420.1">
    <property type="nucleotide sequence ID" value="NC_014394.1"/>
</dbReference>
<dbReference type="AlphaFoldDB" id="D9SG34"/>
<evidence type="ECO:0000313" key="3">
    <source>
        <dbReference type="EMBL" id="ADL55481.1"/>
    </source>
</evidence>
<feature type="domain" description="SHOCT" evidence="2">
    <location>
        <begin position="291"/>
        <end position="316"/>
    </location>
</feature>
<dbReference type="HOGENOM" id="CLU_873626_0_0_4"/>
<gene>
    <name evidence="3" type="ordered locus">Galf_1462</name>
</gene>
<feature type="signal peptide" evidence="1">
    <location>
        <begin position="1"/>
        <end position="23"/>
    </location>
</feature>
<accession>D9SG34</accession>
<evidence type="ECO:0000256" key="1">
    <source>
        <dbReference type="SAM" id="SignalP"/>
    </source>
</evidence>
<dbReference type="KEGG" id="gca:Galf_1462"/>
<dbReference type="STRING" id="395494.Galf_1462"/>
<organism evidence="3 4">
    <name type="scientific">Gallionella capsiferriformans (strain ES-2)</name>
    <name type="common">Gallionella ferruginea capsiferriformans (strain ES-2)</name>
    <dbReference type="NCBI Taxonomy" id="395494"/>
    <lineage>
        <taxon>Bacteria</taxon>
        <taxon>Pseudomonadati</taxon>
        <taxon>Pseudomonadota</taxon>
        <taxon>Betaproteobacteria</taxon>
        <taxon>Nitrosomonadales</taxon>
        <taxon>Gallionellaceae</taxon>
        <taxon>Gallionella</taxon>
    </lineage>
</organism>